<dbReference type="KEGG" id="cap:CLDAP_40710"/>
<dbReference type="eggNOG" id="ENOG5033MRR">
    <property type="taxonomic scope" value="Bacteria"/>
</dbReference>
<name>I0IA23_CALAS</name>
<reference evidence="1 2" key="1">
    <citation type="submission" date="2012-02" db="EMBL/GenBank/DDBJ databases">
        <title>Complete genome sequence of Caldilinea aerophila DSM 14535 (= NBRC 102666).</title>
        <authorList>
            <person name="Oguchi A."/>
            <person name="Hosoyama A."/>
            <person name="Sekine M."/>
            <person name="Fukai R."/>
            <person name="Kato Y."/>
            <person name="Nakamura S."/>
            <person name="Hanada S."/>
            <person name="Yamazaki S."/>
            <person name="Fujita N."/>
        </authorList>
    </citation>
    <scope>NUCLEOTIDE SEQUENCE [LARGE SCALE GENOMIC DNA]</scope>
    <source>
        <strain evidence="2">DSM 14535 / JCM 11387 / NBRC 104270 / STL-6-O1</strain>
    </source>
</reference>
<dbReference type="OrthoDB" id="166368at2"/>
<evidence type="ECO:0000313" key="1">
    <source>
        <dbReference type="EMBL" id="BAM02111.1"/>
    </source>
</evidence>
<dbReference type="STRING" id="926550.CLDAP_40710"/>
<sequence length="69" mass="8009">MPGDDFHSFIVRIWLEERATKDSPPHWRGSLIHVLSGRQMYFDRLESLPGLIRPYVEAMLAESQLPEGE</sequence>
<protein>
    <submittedName>
        <fullName evidence="1">Uncharacterized protein</fullName>
    </submittedName>
</protein>
<keyword evidence="2" id="KW-1185">Reference proteome</keyword>
<dbReference type="EMBL" id="AP012337">
    <property type="protein sequence ID" value="BAM02111.1"/>
    <property type="molecule type" value="Genomic_DNA"/>
</dbReference>
<dbReference type="Proteomes" id="UP000007880">
    <property type="component" value="Chromosome"/>
</dbReference>
<proteinExistence type="predicted"/>
<dbReference type="AlphaFoldDB" id="I0IA23"/>
<accession>I0IA23</accession>
<evidence type="ECO:0000313" key="2">
    <source>
        <dbReference type="Proteomes" id="UP000007880"/>
    </source>
</evidence>
<organism evidence="1 2">
    <name type="scientific">Caldilinea aerophila (strain DSM 14535 / JCM 11387 / NBRC 104270 / STL-6-O1)</name>
    <dbReference type="NCBI Taxonomy" id="926550"/>
    <lineage>
        <taxon>Bacteria</taxon>
        <taxon>Bacillati</taxon>
        <taxon>Chloroflexota</taxon>
        <taxon>Caldilineae</taxon>
        <taxon>Caldilineales</taxon>
        <taxon>Caldilineaceae</taxon>
        <taxon>Caldilinea</taxon>
    </lineage>
</organism>
<gene>
    <name evidence="1" type="ordered locus">CLDAP_40710</name>
</gene>
<dbReference type="RefSeq" id="WP_014435331.1">
    <property type="nucleotide sequence ID" value="NC_017079.1"/>
</dbReference>
<dbReference type="HOGENOM" id="CLU_2768037_0_0_0"/>